<reference evidence="2" key="1">
    <citation type="submission" date="2018-05" db="EMBL/GenBank/DDBJ databases">
        <authorList>
            <person name="Lanie J.A."/>
            <person name="Ng W.-L."/>
            <person name="Kazmierczak K.M."/>
            <person name="Andrzejewski T.M."/>
            <person name="Davidsen T.M."/>
            <person name="Wayne K.J."/>
            <person name="Tettelin H."/>
            <person name="Glass J.I."/>
            <person name="Rusch D."/>
            <person name="Podicherti R."/>
            <person name="Tsui H.-C.T."/>
            <person name="Winkler M.E."/>
        </authorList>
    </citation>
    <scope>NUCLEOTIDE SEQUENCE</scope>
</reference>
<evidence type="ECO:0000313" key="2">
    <source>
        <dbReference type="EMBL" id="SVA03738.1"/>
    </source>
</evidence>
<dbReference type="InterPro" id="IPR025965">
    <property type="entry name" value="FlgD/Vpr_Ig-like"/>
</dbReference>
<organism evidence="2">
    <name type="scientific">marine metagenome</name>
    <dbReference type="NCBI Taxonomy" id="408172"/>
    <lineage>
        <taxon>unclassified sequences</taxon>
        <taxon>metagenomes</taxon>
        <taxon>ecological metagenomes</taxon>
    </lineage>
</organism>
<sequence>GHVFYVWDLDDSTWVVPDSIYSGQAYWFKHIYEDPVPFSSDSGTAIPLEPYTINLKNGWNMVGSPFAFPVEVSADPNEVSALYFFGDSTNRDGWSLQEYKMDPWAGYAVYTDLESATIDLLPFPIEDEENNTNRMIAEDEWNIVLSVESNRFIDKTGRIGRHSNAKDVKDNMDIPILPSVGKGLSMALSLDNGTRFDHSSDIRSIDEQNGVWSVSIFSGSDPGPVQFSAAAEGSIPPEISVAVLDIQTRKIYTDVLVNPFTIDERLSLAYELKFVAGDPAYVESMLLEILSQIPSEFALGQNYPNPFNPITRLDYLLPRRSDVSIRVYNMLGQEIITLLRQEQPYGKYSVSWNGLDKSGKQVASGVYFTELRAGSIRKTRKMLLLK</sequence>
<name>A0A381SKE3_9ZZZZ</name>
<accession>A0A381SKE3</accession>
<dbReference type="NCBIfam" id="TIGR04183">
    <property type="entry name" value="Por_Secre_tail"/>
    <property type="match status" value="1"/>
</dbReference>
<proteinExistence type="predicted"/>
<dbReference type="AlphaFoldDB" id="A0A381SKE3"/>
<dbReference type="EMBL" id="UINC01003145">
    <property type="protein sequence ID" value="SVA03738.1"/>
    <property type="molecule type" value="Genomic_DNA"/>
</dbReference>
<feature type="non-terminal residue" evidence="2">
    <location>
        <position position="1"/>
    </location>
</feature>
<dbReference type="InterPro" id="IPR026444">
    <property type="entry name" value="Secre_tail"/>
</dbReference>
<feature type="domain" description="FlgD/Vpr Ig-like" evidence="1">
    <location>
        <begin position="316"/>
        <end position="368"/>
    </location>
</feature>
<dbReference type="Gene3D" id="2.60.40.4070">
    <property type="match status" value="1"/>
</dbReference>
<evidence type="ECO:0000259" key="1">
    <source>
        <dbReference type="Pfam" id="PF13860"/>
    </source>
</evidence>
<protein>
    <recommendedName>
        <fullName evidence="1">FlgD/Vpr Ig-like domain-containing protein</fullName>
    </recommendedName>
</protein>
<gene>
    <name evidence="2" type="ORF">METZ01_LOCUS56592</name>
</gene>
<dbReference type="Pfam" id="PF13860">
    <property type="entry name" value="FlgD_ig"/>
    <property type="match status" value="1"/>
</dbReference>